<comment type="caution">
    <text evidence="2">The sequence shown here is derived from an EMBL/GenBank/DDBJ whole genome shotgun (WGS) entry which is preliminary data.</text>
</comment>
<keyword evidence="2" id="KW-0418">Kinase</keyword>
<reference evidence="2 3" key="1">
    <citation type="journal article" date="2013" name="Proc. Natl. Acad. Sci. U.S.A.">
        <title>The king cobra genome reveals dynamic gene evolution and adaptation in the snake venom system.</title>
        <authorList>
            <person name="Vonk F.J."/>
            <person name="Casewell N.R."/>
            <person name="Henkel C.V."/>
            <person name="Heimberg A.M."/>
            <person name="Jansen H.J."/>
            <person name="McCleary R.J."/>
            <person name="Kerkkamp H.M."/>
            <person name="Vos R.A."/>
            <person name="Guerreiro I."/>
            <person name="Calvete J.J."/>
            <person name="Wuster W."/>
            <person name="Woods A.E."/>
            <person name="Logan J.M."/>
            <person name="Harrison R.A."/>
            <person name="Castoe T.A."/>
            <person name="de Koning A.P."/>
            <person name="Pollock D.D."/>
            <person name="Yandell M."/>
            <person name="Calderon D."/>
            <person name="Renjifo C."/>
            <person name="Currier R.B."/>
            <person name="Salgado D."/>
            <person name="Pla D."/>
            <person name="Sanz L."/>
            <person name="Hyder A.S."/>
            <person name="Ribeiro J.M."/>
            <person name="Arntzen J.W."/>
            <person name="van den Thillart G.E."/>
            <person name="Boetzer M."/>
            <person name="Pirovano W."/>
            <person name="Dirks R.P."/>
            <person name="Spaink H.P."/>
            <person name="Duboule D."/>
            <person name="McGlinn E."/>
            <person name="Kini R.M."/>
            <person name="Richardson M.K."/>
        </authorList>
    </citation>
    <scope>NUCLEOTIDE SEQUENCE</scope>
    <source>
        <tissue evidence="2">Blood</tissue>
    </source>
</reference>
<name>V8N4H2_OPHHA</name>
<dbReference type="Gene3D" id="1.10.510.10">
    <property type="entry name" value="Transferase(Phosphotransferase) domain 1"/>
    <property type="match status" value="2"/>
</dbReference>
<evidence type="ECO:0000313" key="3">
    <source>
        <dbReference type="Proteomes" id="UP000018936"/>
    </source>
</evidence>
<dbReference type="InterPro" id="IPR011009">
    <property type="entry name" value="Kinase-like_dom_sf"/>
</dbReference>
<dbReference type="SUPFAM" id="SSF56112">
    <property type="entry name" value="Protein kinase-like (PK-like)"/>
    <property type="match status" value="1"/>
</dbReference>
<dbReference type="GO" id="GO:0010508">
    <property type="term" value="P:positive regulation of autophagy"/>
    <property type="evidence" value="ECO:0007669"/>
    <property type="project" value="TreeGrafter"/>
</dbReference>
<evidence type="ECO:0000313" key="2">
    <source>
        <dbReference type="EMBL" id="ETE57184.1"/>
    </source>
</evidence>
<protein>
    <submittedName>
        <fullName evidence="2">Serine/threonine-protein kinase ULK2</fullName>
    </submittedName>
</protein>
<dbReference type="PANTHER" id="PTHR24348:SF18">
    <property type="entry name" value="SERINE_THREONINE-PROTEIN KINASE ULK2"/>
    <property type="match status" value="1"/>
</dbReference>
<gene>
    <name evidence="2" type="primary">ULK2</name>
    <name evidence="2" type="ORF">L345_17103</name>
</gene>
<dbReference type="PROSITE" id="PS50011">
    <property type="entry name" value="PROTEIN_KINASE_DOM"/>
    <property type="match status" value="1"/>
</dbReference>
<dbReference type="OrthoDB" id="346907at2759"/>
<dbReference type="GO" id="GO:0005776">
    <property type="term" value="C:autophagosome"/>
    <property type="evidence" value="ECO:0007669"/>
    <property type="project" value="TreeGrafter"/>
</dbReference>
<feature type="non-terminal residue" evidence="2">
    <location>
        <position position="98"/>
    </location>
</feature>
<dbReference type="GO" id="GO:0005829">
    <property type="term" value="C:cytosol"/>
    <property type="evidence" value="ECO:0007669"/>
    <property type="project" value="TreeGrafter"/>
</dbReference>
<dbReference type="InterPro" id="IPR045269">
    <property type="entry name" value="Atg1-like"/>
</dbReference>
<dbReference type="InterPro" id="IPR008271">
    <property type="entry name" value="Ser/Thr_kinase_AS"/>
</dbReference>
<dbReference type="AlphaFoldDB" id="V8N4H2"/>
<proteinExistence type="predicted"/>
<dbReference type="GO" id="GO:0000422">
    <property type="term" value="P:autophagy of mitochondrion"/>
    <property type="evidence" value="ECO:0007669"/>
    <property type="project" value="TreeGrafter"/>
</dbReference>
<accession>V8N4H2</accession>
<dbReference type="GO" id="GO:0048671">
    <property type="term" value="P:negative regulation of collateral sprouting"/>
    <property type="evidence" value="ECO:0007669"/>
    <property type="project" value="TreeGrafter"/>
</dbReference>
<dbReference type="GO" id="GO:0048675">
    <property type="term" value="P:axon extension"/>
    <property type="evidence" value="ECO:0007669"/>
    <property type="project" value="TreeGrafter"/>
</dbReference>
<dbReference type="Proteomes" id="UP000018936">
    <property type="component" value="Unassembled WGS sequence"/>
</dbReference>
<keyword evidence="2" id="KW-0808">Transferase</keyword>
<dbReference type="GO" id="GO:0004674">
    <property type="term" value="F:protein serine/threonine kinase activity"/>
    <property type="evidence" value="ECO:0007669"/>
    <property type="project" value="InterPro"/>
</dbReference>
<dbReference type="GO" id="GO:0042594">
    <property type="term" value="P:response to starvation"/>
    <property type="evidence" value="ECO:0007669"/>
    <property type="project" value="TreeGrafter"/>
</dbReference>
<dbReference type="InterPro" id="IPR000719">
    <property type="entry name" value="Prot_kinase_dom"/>
</dbReference>
<sequence>MRVLHGKGIIHRDLKPQNILLSYASRRKSNAPEVIMSQHYDAKADLWSIGTANSPQDLRMFYEKNRNLIPSIPRETSAYLSDLLLNLLQRNQKDRMDF</sequence>
<dbReference type="GO" id="GO:0034727">
    <property type="term" value="P:piecemeal microautophagy of the nucleus"/>
    <property type="evidence" value="ECO:0007669"/>
    <property type="project" value="TreeGrafter"/>
</dbReference>
<evidence type="ECO:0000259" key="1">
    <source>
        <dbReference type="PROSITE" id="PS50011"/>
    </source>
</evidence>
<dbReference type="GO" id="GO:0034045">
    <property type="term" value="C:phagophore assembly site membrane"/>
    <property type="evidence" value="ECO:0007669"/>
    <property type="project" value="TreeGrafter"/>
</dbReference>
<dbReference type="PROSITE" id="PS00108">
    <property type="entry name" value="PROTEIN_KINASE_ST"/>
    <property type="match status" value="1"/>
</dbReference>
<feature type="domain" description="Protein kinase" evidence="1">
    <location>
        <begin position="1"/>
        <end position="98"/>
    </location>
</feature>
<dbReference type="GO" id="GO:0005524">
    <property type="term" value="F:ATP binding"/>
    <property type="evidence" value="ECO:0007669"/>
    <property type="project" value="InterPro"/>
</dbReference>
<dbReference type="EMBL" id="AZIM01009418">
    <property type="protein sequence ID" value="ETE57184.1"/>
    <property type="molecule type" value="Genomic_DNA"/>
</dbReference>
<dbReference type="GO" id="GO:0000045">
    <property type="term" value="P:autophagosome assembly"/>
    <property type="evidence" value="ECO:0007669"/>
    <property type="project" value="TreeGrafter"/>
</dbReference>
<keyword evidence="3" id="KW-1185">Reference proteome</keyword>
<organism evidence="2 3">
    <name type="scientific">Ophiophagus hannah</name>
    <name type="common">King cobra</name>
    <name type="synonym">Naja hannah</name>
    <dbReference type="NCBI Taxonomy" id="8665"/>
    <lineage>
        <taxon>Eukaryota</taxon>
        <taxon>Metazoa</taxon>
        <taxon>Chordata</taxon>
        <taxon>Craniata</taxon>
        <taxon>Vertebrata</taxon>
        <taxon>Euteleostomi</taxon>
        <taxon>Lepidosauria</taxon>
        <taxon>Squamata</taxon>
        <taxon>Bifurcata</taxon>
        <taxon>Unidentata</taxon>
        <taxon>Episquamata</taxon>
        <taxon>Toxicofera</taxon>
        <taxon>Serpentes</taxon>
        <taxon>Colubroidea</taxon>
        <taxon>Elapidae</taxon>
        <taxon>Elapinae</taxon>
        <taxon>Ophiophagus</taxon>
    </lineage>
</organism>
<dbReference type="PANTHER" id="PTHR24348">
    <property type="entry name" value="SERINE/THREONINE-PROTEIN KINASE UNC-51-RELATED"/>
    <property type="match status" value="1"/>
</dbReference>
<dbReference type="GO" id="GO:0061709">
    <property type="term" value="P:reticulophagy"/>
    <property type="evidence" value="ECO:0007669"/>
    <property type="project" value="TreeGrafter"/>
</dbReference>